<reference evidence="3 4" key="1">
    <citation type="submission" date="2020-10" db="EMBL/GenBank/DDBJ databases">
        <title>The Coptis chinensis genome and diversification of protoberbering-type alkaloids.</title>
        <authorList>
            <person name="Wang B."/>
            <person name="Shu S."/>
            <person name="Song C."/>
            <person name="Liu Y."/>
        </authorList>
    </citation>
    <scope>NUCLEOTIDE SEQUENCE [LARGE SCALE GENOMIC DNA]</scope>
    <source>
        <strain evidence="3">HL-2020</strain>
        <tissue evidence="3">Leaf</tissue>
    </source>
</reference>
<dbReference type="EMBL" id="JADFTS010000001">
    <property type="protein sequence ID" value="KAF9624282.1"/>
    <property type="molecule type" value="Genomic_DNA"/>
</dbReference>
<dbReference type="PANTHER" id="PTHR10894:SF0">
    <property type="entry name" value="NUCLEOLAR PROTEIN 56"/>
    <property type="match status" value="1"/>
</dbReference>
<dbReference type="Gene3D" id="1.25.40.20">
    <property type="entry name" value="Ankyrin repeat-containing domain"/>
    <property type="match status" value="1"/>
</dbReference>
<dbReference type="Pfam" id="PF01798">
    <property type="entry name" value="Nop"/>
    <property type="match status" value="1"/>
</dbReference>
<dbReference type="AlphaFoldDB" id="A0A835IX77"/>
<keyword evidence="4" id="KW-1185">Reference proteome</keyword>
<evidence type="ECO:0000313" key="3">
    <source>
        <dbReference type="EMBL" id="KAF9624282.1"/>
    </source>
</evidence>
<organism evidence="3 4">
    <name type="scientific">Coptis chinensis</name>
    <dbReference type="NCBI Taxonomy" id="261450"/>
    <lineage>
        <taxon>Eukaryota</taxon>
        <taxon>Viridiplantae</taxon>
        <taxon>Streptophyta</taxon>
        <taxon>Embryophyta</taxon>
        <taxon>Tracheophyta</taxon>
        <taxon>Spermatophyta</taxon>
        <taxon>Magnoliopsida</taxon>
        <taxon>Ranunculales</taxon>
        <taxon>Ranunculaceae</taxon>
        <taxon>Coptidoideae</taxon>
        <taxon>Coptis</taxon>
    </lineage>
</organism>
<dbReference type="SUPFAM" id="SSF89124">
    <property type="entry name" value="Nop domain"/>
    <property type="match status" value="1"/>
</dbReference>
<name>A0A835IX77_9MAGN</name>
<dbReference type="InterPro" id="IPR036070">
    <property type="entry name" value="Nop_dom_sf"/>
</dbReference>
<feature type="domain" description="Nop" evidence="2">
    <location>
        <begin position="44"/>
        <end position="121"/>
    </location>
</feature>
<proteinExistence type="predicted"/>
<dbReference type="Gene3D" id="1.10.287.4070">
    <property type="match status" value="1"/>
</dbReference>
<evidence type="ECO:0000259" key="2">
    <source>
        <dbReference type="Pfam" id="PF01798"/>
    </source>
</evidence>
<dbReference type="InterPro" id="IPR002110">
    <property type="entry name" value="Ankyrin_rpt"/>
</dbReference>
<dbReference type="GO" id="GO:0031428">
    <property type="term" value="C:box C/D methylation guide snoRNP complex"/>
    <property type="evidence" value="ECO:0007669"/>
    <property type="project" value="InterPro"/>
</dbReference>
<dbReference type="OrthoDB" id="1744943at2759"/>
<dbReference type="InterPro" id="IPR045056">
    <property type="entry name" value="Nop56/Nop58"/>
</dbReference>
<protein>
    <recommendedName>
        <fullName evidence="2">Nop domain-containing protein</fullName>
    </recommendedName>
</protein>
<dbReference type="SMART" id="SM00248">
    <property type="entry name" value="ANK"/>
    <property type="match status" value="3"/>
</dbReference>
<evidence type="ECO:0000256" key="1">
    <source>
        <dbReference type="PROSITE-ProRule" id="PRU00023"/>
    </source>
</evidence>
<dbReference type="Pfam" id="PF00023">
    <property type="entry name" value="Ank"/>
    <property type="match status" value="1"/>
</dbReference>
<sequence>MAGAIPNHAQHGDPLVQEFLRRLLQRVWPPLYEMVRSWLLVGGITEAAKASMRQEISITELINVEQFVRTVMILVEHRKRLHEYLAKKMNDRMTNSASLIGEIVGAYLICHASSLPNFVRCTPLTPHVRIFNQSNTSVLTTLMHAGRHGHWEVRHTLLLFKSNVTQADYLSGRTSLYFAAVNGHVRCVRLVVADFVPSECYEITSAQTNNGDRDNGSILKNKYGQCALSKFVNIAGDGAKTALHRAALNGYFDCVQLLLDIQANILAVVF</sequence>
<comment type="caution">
    <text evidence="3">The sequence shown here is derived from an EMBL/GenBank/DDBJ whole genome shotgun (WGS) entry which is preliminary data.</text>
</comment>
<dbReference type="InterPro" id="IPR002687">
    <property type="entry name" value="Nop_dom"/>
</dbReference>
<feature type="repeat" description="ANK" evidence="1">
    <location>
        <begin position="238"/>
        <end position="265"/>
    </location>
</feature>
<dbReference type="PANTHER" id="PTHR10894">
    <property type="entry name" value="NUCLEOLAR PROTEIN 5 NUCLEOLAR PROTEIN NOP5 NOP58"/>
    <property type="match status" value="1"/>
</dbReference>
<dbReference type="GO" id="GO:0005874">
    <property type="term" value="C:microtubule"/>
    <property type="evidence" value="ECO:0007669"/>
    <property type="project" value="UniProtKB-KW"/>
</dbReference>
<dbReference type="InterPro" id="IPR036770">
    <property type="entry name" value="Ankyrin_rpt-contain_sf"/>
</dbReference>
<dbReference type="PROSITE" id="PS50088">
    <property type="entry name" value="ANK_REPEAT"/>
    <property type="match status" value="1"/>
</dbReference>
<keyword evidence="1" id="KW-0040">ANK repeat</keyword>
<evidence type="ECO:0000313" key="4">
    <source>
        <dbReference type="Proteomes" id="UP000631114"/>
    </source>
</evidence>
<dbReference type="PROSITE" id="PS50297">
    <property type="entry name" value="ANK_REP_REGION"/>
    <property type="match status" value="1"/>
</dbReference>
<dbReference type="GO" id="GO:0032040">
    <property type="term" value="C:small-subunit processome"/>
    <property type="evidence" value="ECO:0007669"/>
    <property type="project" value="InterPro"/>
</dbReference>
<accession>A0A835IX77</accession>
<dbReference type="Proteomes" id="UP000631114">
    <property type="component" value="Unassembled WGS sequence"/>
</dbReference>
<dbReference type="SUPFAM" id="SSF48403">
    <property type="entry name" value="Ankyrin repeat"/>
    <property type="match status" value="1"/>
</dbReference>
<gene>
    <name evidence="3" type="ORF">IFM89_009190</name>
</gene>
<dbReference type="GO" id="GO:0030515">
    <property type="term" value="F:snoRNA binding"/>
    <property type="evidence" value="ECO:0007669"/>
    <property type="project" value="InterPro"/>
</dbReference>